<dbReference type="EMBL" id="BEZZ01273949">
    <property type="protein sequence ID" value="GCC49516.1"/>
    <property type="molecule type" value="Genomic_DNA"/>
</dbReference>
<dbReference type="AlphaFoldDB" id="A0A401U3U2"/>
<dbReference type="Proteomes" id="UP000287033">
    <property type="component" value="Unassembled WGS sequence"/>
</dbReference>
<comment type="caution">
    <text evidence="1">The sequence shown here is derived from an EMBL/GenBank/DDBJ whole genome shotgun (WGS) entry which is preliminary data.</text>
</comment>
<sequence length="46" mass="5464">MRRHLPRHEPERLLEPFRIHRPYLGIDDARRALAVECIEDLFGGDP</sequence>
<keyword evidence="2" id="KW-1185">Reference proteome</keyword>
<accession>A0A401U3U2</accession>
<evidence type="ECO:0000313" key="2">
    <source>
        <dbReference type="Proteomes" id="UP000287033"/>
    </source>
</evidence>
<gene>
    <name evidence="1" type="ORF">chiPu_0033857</name>
</gene>
<organism evidence="1 2">
    <name type="scientific">Chiloscyllium punctatum</name>
    <name type="common">Brownbanded bambooshark</name>
    <name type="synonym">Hemiscyllium punctatum</name>
    <dbReference type="NCBI Taxonomy" id="137246"/>
    <lineage>
        <taxon>Eukaryota</taxon>
        <taxon>Metazoa</taxon>
        <taxon>Chordata</taxon>
        <taxon>Craniata</taxon>
        <taxon>Vertebrata</taxon>
        <taxon>Chondrichthyes</taxon>
        <taxon>Elasmobranchii</taxon>
        <taxon>Galeomorphii</taxon>
        <taxon>Galeoidea</taxon>
        <taxon>Orectolobiformes</taxon>
        <taxon>Hemiscylliidae</taxon>
        <taxon>Chiloscyllium</taxon>
    </lineage>
</organism>
<feature type="non-terminal residue" evidence="1">
    <location>
        <position position="46"/>
    </location>
</feature>
<evidence type="ECO:0000313" key="1">
    <source>
        <dbReference type="EMBL" id="GCC49516.1"/>
    </source>
</evidence>
<reference evidence="1 2" key="1">
    <citation type="journal article" date="2018" name="Nat. Ecol. Evol.">
        <title>Shark genomes provide insights into elasmobranch evolution and the origin of vertebrates.</title>
        <authorList>
            <person name="Hara Y"/>
            <person name="Yamaguchi K"/>
            <person name="Onimaru K"/>
            <person name="Kadota M"/>
            <person name="Koyanagi M"/>
            <person name="Keeley SD"/>
            <person name="Tatsumi K"/>
            <person name="Tanaka K"/>
            <person name="Motone F"/>
            <person name="Kageyama Y"/>
            <person name="Nozu R"/>
            <person name="Adachi N"/>
            <person name="Nishimura O"/>
            <person name="Nakagawa R"/>
            <person name="Tanegashima C"/>
            <person name="Kiyatake I"/>
            <person name="Matsumoto R"/>
            <person name="Murakumo K"/>
            <person name="Nishida K"/>
            <person name="Terakita A"/>
            <person name="Kuratani S"/>
            <person name="Sato K"/>
            <person name="Hyodo S Kuraku.S."/>
        </authorList>
    </citation>
    <scope>NUCLEOTIDE SEQUENCE [LARGE SCALE GENOMIC DNA]</scope>
</reference>
<protein>
    <submittedName>
        <fullName evidence="1">Uncharacterized protein</fullName>
    </submittedName>
</protein>
<proteinExistence type="predicted"/>
<name>A0A401U3U2_CHIPU</name>